<sequence>MTQIAALETQHKDTLDDDAYRRLTAVRAKLQLCLTAKIQFQFRLAQKAFYEHANKCSKMLARALRAK</sequence>
<keyword evidence="2" id="KW-1185">Reference proteome</keyword>
<reference evidence="1" key="1">
    <citation type="submission" date="2022-03" db="EMBL/GenBank/DDBJ databases">
        <authorList>
            <person name="Alioto T."/>
            <person name="Alioto T."/>
            <person name="Gomez Garrido J."/>
        </authorList>
    </citation>
    <scope>NUCLEOTIDE SEQUENCE</scope>
</reference>
<evidence type="ECO:0000313" key="1">
    <source>
        <dbReference type="EMBL" id="CAH2294031.1"/>
    </source>
</evidence>
<name>A0AAD1S9D7_PELCU</name>
<evidence type="ECO:0000313" key="2">
    <source>
        <dbReference type="Proteomes" id="UP001295444"/>
    </source>
</evidence>
<protein>
    <submittedName>
        <fullName evidence="1">Uncharacterized protein</fullName>
    </submittedName>
</protein>
<dbReference type="Proteomes" id="UP001295444">
    <property type="component" value="Chromosome 05"/>
</dbReference>
<accession>A0AAD1S9D7</accession>
<dbReference type="EMBL" id="OW240916">
    <property type="protein sequence ID" value="CAH2294031.1"/>
    <property type="molecule type" value="Genomic_DNA"/>
</dbReference>
<proteinExistence type="predicted"/>
<gene>
    <name evidence="1" type="ORF">PECUL_23A031988</name>
</gene>
<dbReference type="AlphaFoldDB" id="A0AAD1S9D7"/>
<organism evidence="1 2">
    <name type="scientific">Pelobates cultripes</name>
    <name type="common">Western spadefoot toad</name>
    <dbReference type="NCBI Taxonomy" id="61616"/>
    <lineage>
        <taxon>Eukaryota</taxon>
        <taxon>Metazoa</taxon>
        <taxon>Chordata</taxon>
        <taxon>Craniata</taxon>
        <taxon>Vertebrata</taxon>
        <taxon>Euteleostomi</taxon>
        <taxon>Amphibia</taxon>
        <taxon>Batrachia</taxon>
        <taxon>Anura</taxon>
        <taxon>Pelobatoidea</taxon>
        <taxon>Pelobatidae</taxon>
        <taxon>Pelobates</taxon>
    </lineage>
</organism>